<proteinExistence type="predicted"/>
<gene>
    <name evidence="2" type="ORF">E6W36_15285</name>
</gene>
<protein>
    <submittedName>
        <fullName evidence="2">PilZ domain-containing protein</fullName>
    </submittedName>
</protein>
<sequence>MSAQLSGLASDRRGSPRYRVESMCVIRDGEQSLAGRLQEISASGAYLVMRQRPDLGHKVTLSHPFAGRSARP</sequence>
<dbReference type="RefSeq" id="WP_222873275.1">
    <property type="nucleotide sequence ID" value="NZ_CP039704.1"/>
</dbReference>
<dbReference type="InterPro" id="IPR009875">
    <property type="entry name" value="PilZ_domain"/>
</dbReference>
<evidence type="ECO:0000313" key="2">
    <source>
        <dbReference type="EMBL" id="QCI80382.1"/>
    </source>
</evidence>
<organism evidence="2 3">
    <name type="scientific">Hankyongella ginsenosidimutans</name>
    <dbReference type="NCBI Taxonomy" id="1763828"/>
    <lineage>
        <taxon>Bacteria</taxon>
        <taxon>Pseudomonadati</taxon>
        <taxon>Pseudomonadota</taxon>
        <taxon>Alphaproteobacteria</taxon>
        <taxon>Sphingomonadales</taxon>
        <taxon>Sphingomonadaceae</taxon>
        <taxon>Hankyongella</taxon>
    </lineage>
</organism>
<feature type="domain" description="PilZ" evidence="1">
    <location>
        <begin position="11"/>
        <end position="62"/>
    </location>
</feature>
<dbReference type="Gene3D" id="2.40.10.220">
    <property type="entry name" value="predicted glycosyltransferase like domains"/>
    <property type="match status" value="1"/>
</dbReference>
<dbReference type="GO" id="GO:0035438">
    <property type="term" value="F:cyclic-di-GMP binding"/>
    <property type="evidence" value="ECO:0007669"/>
    <property type="project" value="InterPro"/>
</dbReference>
<dbReference type="AlphaFoldDB" id="A0A4D7CCC8"/>
<evidence type="ECO:0000313" key="3">
    <source>
        <dbReference type="Proteomes" id="UP000298714"/>
    </source>
</evidence>
<reference evidence="3" key="1">
    <citation type="submission" date="2019-04" db="EMBL/GenBank/DDBJ databases">
        <title>Complete genome sequence of Sphingomonas sp. W1-2-3.</title>
        <authorList>
            <person name="Im W.T."/>
        </authorList>
    </citation>
    <scope>NUCLEOTIDE SEQUENCE [LARGE SCALE GENOMIC DNA]</scope>
    <source>
        <strain evidence="3">W1-2-3</strain>
    </source>
</reference>
<name>A0A4D7CCC8_9SPHN</name>
<dbReference type="Pfam" id="PF07238">
    <property type="entry name" value="PilZ"/>
    <property type="match status" value="1"/>
</dbReference>
<dbReference type="Proteomes" id="UP000298714">
    <property type="component" value="Chromosome"/>
</dbReference>
<dbReference type="KEGG" id="hgn:E6W36_15285"/>
<accession>A0A4D7CCC8</accession>
<keyword evidence="3" id="KW-1185">Reference proteome</keyword>
<dbReference type="EMBL" id="CP039704">
    <property type="protein sequence ID" value="QCI80382.1"/>
    <property type="molecule type" value="Genomic_DNA"/>
</dbReference>
<dbReference type="SUPFAM" id="SSF141371">
    <property type="entry name" value="PilZ domain-like"/>
    <property type="match status" value="1"/>
</dbReference>
<evidence type="ECO:0000259" key="1">
    <source>
        <dbReference type="Pfam" id="PF07238"/>
    </source>
</evidence>